<dbReference type="SUPFAM" id="SSF53335">
    <property type="entry name" value="S-adenosyl-L-methionine-dependent methyltransferases"/>
    <property type="match status" value="1"/>
</dbReference>
<dbReference type="PANTHER" id="PTHR43464">
    <property type="entry name" value="METHYLTRANSFERASE"/>
    <property type="match status" value="1"/>
</dbReference>
<dbReference type="OrthoDB" id="7253823at2"/>
<dbReference type="Proteomes" id="UP000274097">
    <property type="component" value="Unassembled WGS sequence"/>
</dbReference>
<dbReference type="Gene3D" id="3.40.50.150">
    <property type="entry name" value="Vaccinia Virus protein VP39"/>
    <property type="match status" value="1"/>
</dbReference>
<dbReference type="Pfam" id="PF13649">
    <property type="entry name" value="Methyltransf_25"/>
    <property type="match status" value="1"/>
</dbReference>
<evidence type="ECO:0000313" key="9">
    <source>
        <dbReference type="Proteomes" id="UP000278036"/>
    </source>
</evidence>
<dbReference type="GO" id="GO:0032259">
    <property type="term" value="P:methylation"/>
    <property type="evidence" value="ECO:0007669"/>
    <property type="project" value="UniProtKB-KW"/>
</dbReference>
<dbReference type="EMBL" id="RFLX01000008">
    <property type="protein sequence ID" value="RMI24494.1"/>
    <property type="molecule type" value="Genomic_DNA"/>
</dbReference>
<gene>
    <name evidence="6" type="ORF">D6Z83_17825</name>
    <name evidence="7" type="ORF">EBE87_12420</name>
</gene>
<keyword evidence="3" id="KW-0949">S-adenosyl-L-methionine</keyword>
<dbReference type="AlphaFoldDB" id="A0A3A9J8Q4"/>
<feature type="domain" description="Methyltransferase" evidence="5">
    <location>
        <begin position="200"/>
        <end position="290"/>
    </location>
</feature>
<keyword evidence="8" id="KW-1185">Reference proteome</keyword>
<organism evidence="6 9">
    <name type="scientific">Teichococcus wenyumeiae</name>
    <dbReference type="NCBI Taxonomy" id="2478470"/>
    <lineage>
        <taxon>Bacteria</taxon>
        <taxon>Pseudomonadati</taxon>
        <taxon>Pseudomonadota</taxon>
        <taxon>Alphaproteobacteria</taxon>
        <taxon>Acetobacterales</taxon>
        <taxon>Roseomonadaceae</taxon>
        <taxon>Roseomonas</taxon>
    </lineage>
</organism>
<dbReference type="InParanoid" id="A0A3A9J8Q4"/>
<feature type="region of interest" description="Disordered" evidence="4">
    <location>
        <begin position="119"/>
        <end position="170"/>
    </location>
</feature>
<evidence type="ECO:0000313" key="7">
    <source>
        <dbReference type="EMBL" id="RMI24494.1"/>
    </source>
</evidence>
<keyword evidence="2 6" id="KW-0808">Transferase</keyword>
<accession>A0A3A9J8Q4</accession>
<dbReference type="Proteomes" id="UP000278036">
    <property type="component" value="Unassembled WGS sequence"/>
</dbReference>
<dbReference type="PANTHER" id="PTHR43464:SF19">
    <property type="entry name" value="UBIQUINONE BIOSYNTHESIS O-METHYLTRANSFERASE, MITOCHONDRIAL"/>
    <property type="match status" value="1"/>
</dbReference>
<name>A0A3A9J8Q4_9PROT</name>
<feature type="compositionally biased region" description="Pro residues" evidence="4">
    <location>
        <begin position="134"/>
        <end position="168"/>
    </location>
</feature>
<evidence type="ECO:0000313" key="6">
    <source>
        <dbReference type="EMBL" id="RKK02822.1"/>
    </source>
</evidence>
<evidence type="ECO:0000256" key="1">
    <source>
        <dbReference type="ARBA" id="ARBA00022603"/>
    </source>
</evidence>
<dbReference type="InterPro" id="IPR041698">
    <property type="entry name" value="Methyltransf_25"/>
</dbReference>
<evidence type="ECO:0000313" key="8">
    <source>
        <dbReference type="Proteomes" id="UP000274097"/>
    </source>
</evidence>
<dbReference type="InterPro" id="IPR029063">
    <property type="entry name" value="SAM-dependent_MTases_sf"/>
</dbReference>
<comment type="caution">
    <text evidence="6">The sequence shown here is derived from an EMBL/GenBank/DDBJ whole genome shotgun (WGS) entry which is preliminary data.</text>
</comment>
<evidence type="ECO:0000256" key="3">
    <source>
        <dbReference type="ARBA" id="ARBA00022691"/>
    </source>
</evidence>
<evidence type="ECO:0000259" key="5">
    <source>
        <dbReference type="Pfam" id="PF13649"/>
    </source>
</evidence>
<dbReference type="CDD" id="cd02440">
    <property type="entry name" value="AdoMet_MTases"/>
    <property type="match status" value="1"/>
</dbReference>
<dbReference type="EMBL" id="RAQU01000124">
    <property type="protein sequence ID" value="RKK02822.1"/>
    <property type="molecule type" value="Genomic_DNA"/>
</dbReference>
<proteinExistence type="predicted"/>
<dbReference type="RefSeq" id="WP_120639613.1">
    <property type="nucleotide sequence ID" value="NZ_RAQU01000124.1"/>
</dbReference>
<evidence type="ECO:0000256" key="2">
    <source>
        <dbReference type="ARBA" id="ARBA00022679"/>
    </source>
</evidence>
<evidence type="ECO:0000256" key="4">
    <source>
        <dbReference type="SAM" id="MobiDB-lite"/>
    </source>
</evidence>
<reference evidence="6 9" key="1">
    <citation type="submission" date="2018-09" db="EMBL/GenBank/DDBJ databases">
        <title>Roseomonas sp. nov., isolated from feces of Tibetan antelopes in the Qinghai-Tibet plateau, China.</title>
        <authorList>
            <person name="Tian Z."/>
        </authorList>
    </citation>
    <scope>NUCLEOTIDE SEQUENCE [LARGE SCALE GENOMIC DNA]</scope>
    <source>
        <strain evidence="7 8">Z23</strain>
        <strain evidence="6 9">Z24</strain>
    </source>
</reference>
<protein>
    <submittedName>
        <fullName evidence="6">Class I SAM-dependent methyltransferase</fullName>
    </submittedName>
    <submittedName>
        <fullName evidence="7">Methyltransferase domain-containing protein</fullName>
    </submittedName>
</protein>
<sequence length="379" mass="40495">MPFPTDDRAWNDTLLYLLERRRPGERTLAPDEFADELPFVRPYSQQNSGEEPAYAWVVIHKGMVGKLDTEFMRDLTSWSVPVFANDVFVVFAREPGFAMSDVSDSNHAKALLNVLPKREAAAAPAEPEPEPEPEAPAPAPVVEPVQPEPPRAEPELPPVSAPAQPAPKPAVAGSVLERLRQQEVLRLLRDMVADVPGQRVLDLGCGTGRFIGAFSESKVLGVDAAADKVEQAQAAHAGLPNFRFTVADPASLALSEPAFDAVLLVDALPQGADAAAGLLARAAAHLRPGGLLFLSLDNREALHRRIARLSGTAAEAGFTLAEAMGMLRAAGFQPLRADGVLLPVAGDVQDEGILDSLRELGRLVGPAHAEAMVLLARRD</sequence>
<keyword evidence="1 6" id="KW-0489">Methyltransferase</keyword>
<dbReference type="GO" id="GO:0008168">
    <property type="term" value="F:methyltransferase activity"/>
    <property type="evidence" value="ECO:0007669"/>
    <property type="project" value="UniProtKB-KW"/>
</dbReference>